<dbReference type="Proteomes" id="UP000630149">
    <property type="component" value="Unassembled WGS sequence"/>
</dbReference>
<dbReference type="OrthoDB" id="9798918at2"/>
<comment type="similarity">
    <text evidence="1 2">Belongs to the UPF0178 family.</text>
</comment>
<accession>A0A917JPB8</accession>
<dbReference type="CDD" id="cd18720">
    <property type="entry name" value="PIN_YqxD-like"/>
    <property type="match status" value="1"/>
</dbReference>
<dbReference type="HAMAP" id="MF_00489">
    <property type="entry name" value="UPF0178"/>
    <property type="match status" value="1"/>
</dbReference>
<reference evidence="3" key="2">
    <citation type="submission" date="2020-09" db="EMBL/GenBank/DDBJ databases">
        <authorList>
            <person name="Sun Q."/>
            <person name="Ohkuma M."/>
        </authorList>
    </citation>
    <scope>NUCLEOTIDE SEQUENCE</scope>
    <source>
        <strain evidence="3">JCM 13919</strain>
    </source>
</reference>
<keyword evidence="4" id="KW-1185">Reference proteome</keyword>
<comment type="caution">
    <text evidence="3">The sequence shown here is derived from an EMBL/GenBank/DDBJ whole genome shotgun (WGS) entry which is preliminary data.</text>
</comment>
<name>A0A917JPB8_9GAMM</name>
<dbReference type="InterPro" id="IPR003791">
    <property type="entry name" value="UPF0178"/>
</dbReference>
<dbReference type="PANTHER" id="PTHR35146:SF1">
    <property type="entry name" value="UPF0178 PROTEIN YAII"/>
    <property type="match status" value="1"/>
</dbReference>
<evidence type="ECO:0000256" key="2">
    <source>
        <dbReference type="HAMAP-Rule" id="MF_00489"/>
    </source>
</evidence>
<evidence type="ECO:0000256" key="1">
    <source>
        <dbReference type="ARBA" id="ARBA00008522"/>
    </source>
</evidence>
<evidence type="ECO:0000313" key="4">
    <source>
        <dbReference type="Proteomes" id="UP000630149"/>
    </source>
</evidence>
<dbReference type="NCBIfam" id="NF001095">
    <property type="entry name" value="PRK00124.1"/>
    <property type="match status" value="1"/>
</dbReference>
<reference evidence="3" key="1">
    <citation type="journal article" date="2014" name="Int. J. Syst. Evol. Microbiol.">
        <title>Complete genome sequence of Corynebacterium casei LMG S-19264T (=DSM 44701T), isolated from a smear-ripened cheese.</title>
        <authorList>
            <consortium name="US DOE Joint Genome Institute (JGI-PGF)"/>
            <person name="Walter F."/>
            <person name="Albersmeier A."/>
            <person name="Kalinowski J."/>
            <person name="Ruckert C."/>
        </authorList>
    </citation>
    <scope>NUCLEOTIDE SEQUENCE</scope>
    <source>
        <strain evidence="3">JCM 13919</strain>
    </source>
</reference>
<dbReference type="RefSeq" id="WP_131775405.1">
    <property type="nucleotide sequence ID" value="NZ_BMOB01000001.1"/>
</dbReference>
<dbReference type="AlphaFoldDB" id="A0A917JPB8"/>
<sequence length="151" mass="16791">MRIWIDGDACPNKIKDIIFRAGIRTKTEVIIVANHFASIPSSEYIKRLQVESGFDVADNKITENIKPNDLVITADIPLASEVVAKNGMALNPRGELYTEANIKQKRAIRDLNESLRESGLISSETAKLSATDIRRFANNLDVILSKNTSHK</sequence>
<evidence type="ECO:0000313" key="3">
    <source>
        <dbReference type="EMBL" id="GGI76501.1"/>
    </source>
</evidence>
<protein>
    <recommendedName>
        <fullName evidence="2">UPF0178 protein GCM10007966_01610</fullName>
    </recommendedName>
</protein>
<dbReference type="EMBL" id="BMOB01000001">
    <property type="protein sequence ID" value="GGI76501.1"/>
    <property type="molecule type" value="Genomic_DNA"/>
</dbReference>
<dbReference type="Pfam" id="PF02639">
    <property type="entry name" value="DUF188"/>
    <property type="match status" value="1"/>
</dbReference>
<organism evidence="3 4">
    <name type="scientific">Legionella impletisoli</name>
    <dbReference type="NCBI Taxonomy" id="343510"/>
    <lineage>
        <taxon>Bacteria</taxon>
        <taxon>Pseudomonadati</taxon>
        <taxon>Pseudomonadota</taxon>
        <taxon>Gammaproteobacteria</taxon>
        <taxon>Legionellales</taxon>
        <taxon>Legionellaceae</taxon>
        <taxon>Legionella</taxon>
    </lineage>
</organism>
<dbReference type="PANTHER" id="PTHR35146">
    <property type="entry name" value="UPF0178 PROTEIN YAII"/>
    <property type="match status" value="1"/>
</dbReference>
<proteinExistence type="inferred from homology"/>
<gene>
    <name evidence="3" type="ORF">GCM10007966_01610</name>
</gene>